<evidence type="ECO:0000313" key="3">
    <source>
        <dbReference type="EMBL" id="OTF90746.1"/>
    </source>
</evidence>
<proteinExistence type="predicted"/>
<evidence type="ECO:0000256" key="1">
    <source>
        <dbReference type="SAM" id="Phobius"/>
    </source>
</evidence>
<name>A0A251RXZ9_HELAN</name>
<keyword evidence="1" id="KW-0812">Transmembrane</keyword>
<evidence type="ECO:0000313" key="2">
    <source>
        <dbReference type="EMBL" id="KAF5756540.1"/>
    </source>
</evidence>
<keyword evidence="1" id="KW-1133">Transmembrane helix</keyword>
<gene>
    <name evidence="3" type="ORF">HannXRQ_Chr16g0502971</name>
    <name evidence="2" type="ORF">HanXRQr2_Chr17g0815921</name>
</gene>
<dbReference type="Gramene" id="mRNA:HanXRQr2_Chr17g0815921">
    <property type="protein sequence ID" value="mRNA:HanXRQr2_Chr17g0815921"/>
    <property type="gene ID" value="HanXRQr2_Chr17g0815921"/>
</dbReference>
<reference evidence="2 4" key="1">
    <citation type="journal article" date="2017" name="Nature">
        <title>The sunflower genome provides insights into oil metabolism, flowering and Asterid evolution.</title>
        <authorList>
            <person name="Badouin H."/>
            <person name="Gouzy J."/>
            <person name="Grassa C.J."/>
            <person name="Murat F."/>
            <person name="Staton S.E."/>
            <person name="Cottret L."/>
            <person name="Lelandais-Briere C."/>
            <person name="Owens G.L."/>
            <person name="Carrere S."/>
            <person name="Mayjonade B."/>
            <person name="Legrand L."/>
            <person name="Gill N."/>
            <person name="Kane N.C."/>
            <person name="Bowers J.E."/>
            <person name="Hubner S."/>
            <person name="Bellec A."/>
            <person name="Berard A."/>
            <person name="Berges H."/>
            <person name="Blanchet N."/>
            <person name="Boniface M.C."/>
            <person name="Brunel D."/>
            <person name="Catrice O."/>
            <person name="Chaidir N."/>
            <person name="Claudel C."/>
            <person name="Donnadieu C."/>
            <person name="Faraut T."/>
            <person name="Fievet G."/>
            <person name="Helmstetter N."/>
            <person name="King M."/>
            <person name="Knapp S.J."/>
            <person name="Lai Z."/>
            <person name="Le Paslier M.C."/>
            <person name="Lippi Y."/>
            <person name="Lorenzon L."/>
            <person name="Mandel J.R."/>
            <person name="Marage G."/>
            <person name="Marchand G."/>
            <person name="Marquand E."/>
            <person name="Bret-Mestries E."/>
            <person name="Morien E."/>
            <person name="Nambeesan S."/>
            <person name="Nguyen T."/>
            <person name="Pegot-Espagnet P."/>
            <person name="Pouilly N."/>
            <person name="Raftis F."/>
            <person name="Sallet E."/>
            <person name="Schiex T."/>
            <person name="Thomas J."/>
            <person name="Vandecasteele C."/>
            <person name="Vares D."/>
            <person name="Vear F."/>
            <person name="Vautrin S."/>
            <person name="Crespi M."/>
            <person name="Mangin B."/>
            <person name="Burke J.M."/>
            <person name="Salse J."/>
            <person name="Munos S."/>
            <person name="Vincourt P."/>
            <person name="Rieseberg L.H."/>
            <person name="Langlade N.B."/>
        </authorList>
    </citation>
    <scope>NUCLEOTIDE SEQUENCE [LARGE SCALE GENOMIC DNA]</scope>
    <source>
        <strain evidence="4">cv. SF193</strain>
        <tissue evidence="2">Leaves</tissue>
    </source>
</reference>
<dbReference type="EMBL" id="MNCJ02000332">
    <property type="protein sequence ID" value="KAF5756540.1"/>
    <property type="molecule type" value="Genomic_DNA"/>
</dbReference>
<dbReference type="AlphaFoldDB" id="A0A251RXZ9"/>
<keyword evidence="1" id="KW-0472">Membrane</keyword>
<evidence type="ECO:0000313" key="4">
    <source>
        <dbReference type="Proteomes" id="UP000215914"/>
    </source>
</evidence>
<protein>
    <submittedName>
        <fullName evidence="3">Uncharacterized protein</fullName>
    </submittedName>
</protein>
<dbReference type="EMBL" id="CM007905">
    <property type="protein sequence ID" value="OTF90746.1"/>
    <property type="molecule type" value="Genomic_DNA"/>
</dbReference>
<organism evidence="3 4">
    <name type="scientific">Helianthus annuus</name>
    <name type="common">Common sunflower</name>
    <dbReference type="NCBI Taxonomy" id="4232"/>
    <lineage>
        <taxon>Eukaryota</taxon>
        <taxon>Viridiplantae</taxon>
        <taxon>Streptophyta</taxon>
        <taxon>Embryophyta</taxon>
        <taxon>Tracheophyta</taxon>
        <taxon>Spermatophyta</taxon>
        <taxon>Magnoliopsida</taxon>
        <taxon>eudicotyledons</taxon>
        <taxon>Gunneridae</taxon>
        <taxon>Pentapetalae</taxon>
        <taxon>asterids</taxon>
        <taxon>campanulids</taxon>
        <taxon>Asterales</taxon>
        <taxon>Asteraceae</taxon>
        <taxon>Asteroideae</taxon>
        <taxon>Heliantheae alliance</taxon>
        <taxon>Heliantheae</taxon>
        <taxon>Helianthus</taxon>
    </lineage>
</organism>
<dbReference type="Proteomes" id="UP000215914">
    <property type="component" value="Chromosome 16"/>
</dbReference>
<reference evidence="3" key="2">
    <citation type="submission" date="2017-02" db="EMBL/GenBank/DDBJ databases">
        <title>Sunflower complete genome.</title>
        <authorList>
            <person name="Langlade N."/>
            <person name="Munos S."/>
        </authorList>
    </citation>
    <scope>NUCLEOTIDE SEQUENCE [LARGE SCALE GENOMIC DNA]</scope>
    <source>
        <tissue evidence="3">Leaves</tissue>
    </source>
</reference>
<sequence>MVSTNLFIRSKLLSSNMLTRFCPASRFFWNRSVRDPAPNSSNDMKKKPDRLDSLISYSGLRREDVKLSFGCNIEYVEEQCVEEVDGTSALEGYVGEYFYSADDATYEIGIEAEMRMDSAELKLDVPKLKGEKRVFNVKSPFFYDMFLCYEILILLVTSFFKFI</sequence>
<feature type="transmembrane region" description="Helical" evidence="1">
    <location>
        <begin position="141"/>
        <end position="160"/>
    </location>
</feature>
<keyword evidence="4" id="KW-1185">Reference proteome</keyword>
<accession>A0A251RXZ9</accession>
<dbReference type="InParanoid" id="A0A251RXZ9"/>
<reference evidence="2" key="3">
    <citation type="submission" date="2020-06" db="EMBL/GenBank/DDBJ databases">
        <title>Helianthus annuus Genome sequencing and assembly Release 2.</title>
        <authorList>
            <person name="Gouzy J."/>
            <person name="Langlade N."/>
            <person name="Munos S."/>
        </authorList>
    </citation>
    <scope>NUCLEOTIDE SEQUENCE</scope>
    <source>
        <tissue evidence="2">Leaves</tissue>
    </source>
</reference>